<dbReference type="Proteomes" id="UP000688947">
    <property type="component" value="Unassembled WGS sequence"/>
</dbReference>
<name>A0A8T1TM75_9STRA</name>
<proteinExistence type="predicted"/>
<feature type="non-terminal residue" evidence="2">
    <location>
        <position position="1"/>
    </location>
</feature>
<sequence length="76" mass="8809">TDLREQENGDQGFRLVRARIHGVVLRIYLHVGDMHDGLELPSYNLRPPFRSPREFDTPGPETNIADIDHAQEREED</sequence>
<evidence type="ECO:0000313" key="3">
    <source>
        <dbReference type="Proteomes" id="UP000688947"/>
    </source>
</evidence>
<feature type="compositionally biased region" description="Basic and acidic residues" evidence="1">
    <location>
        <begin position="66"/>
        <end position="76"/>
    </location>
</feature>
<feature type="region of interest" description="Disordered" evidence="1">
    <location>
        <begin position="49"/>
        <end position="76"/>
    </location>
</feature>
<reference evidence="2" key="1">
    <citation type="submission" date="2021-01" db="EMBL/GenBank/DDBJ databases">
        <title>Phytophthora aleatoria, a newly-described species from Pinus radiata is distinct from Phytophthora cactorum isolates based on comparative genomics.</title>
        <authorList>
            <person name="Mcdougal R."/>
            <person name="Panda P."/>
            <person name="Williams N."/>
            <person name="Studholme D.J."/>
        </authorList>
    </citation>
    <scope>NUCLEOTIDE SEQUENCE</scope>
    <source>
        <strain evidence="2">NZFS 3830</strain>
    </source>
</reference>
<dbReference type="OrthoDB" id="10328083at2759"/>
<accession>A0A8T1TM75</accession>
<evidence type="ECO:0000313" key="2">
    <source>
        <dbReference type="EMBL" id="KAG6942237.1"/>
    </source>
</evidence>
<comment type="caution">
    <text evidence="2">The sequence shown here is derived from an EMBL/GenBank/DDBJ whole genome shotgun (WGS) entry which is preliminary data.</text>
</comment>
<organism evidence="2 3">
    <name type="scientific">Phytophthora cactorum</name>
    <dbReference type="NCBI Taxonomy" id="29920"/>
    <lineage>
        <taxon>Eukaryota</taxon>
        <taxon>Sar</taxon>
        <taxon>Stramenopiles</taxon>
        <taxon>Oomycota</taxon>
        <taxon>Peronosporomycetes</taxon>
        <taxon>Peronosporales</taxon>
        <taxon>Peronosporaceae</taxon>
        <taxon>Phytophthora</taxon>
    </lineage>
</organism>
<dbReference type="AlphaFoldDB" id="A0A8T1TM75"/>
<protein>
    <submittedName>
        <fullName evidence="2">Uncharacterized protein</fullName>
    </submittedName>
</protein>
<dbReference type="EMBL" id="JAENGZ010003077">
    <property type="protein sequence ID" value="KAG6942237.1"/>
    <property type="molecule type" value="Genomic_DNA"/>
</dbReference>
<evidence type="ECO:0000256" key="1">
    <source>
        <dbReference type="SAM" id="MobiDB-lite"/>
    </source>
</evidence>
<gene>
    <name evidence="2" type="ORF">JG687_00019176</name>
</gene>